<feature type="transmembrane region" description="Helical" evidence="1">
    <location>
        <begin position="34"/>
        <end position="54"/>
    </location>
</feature>
<dbReference type="EMBL" id="BARS01041732">
    <property type="protein sequence ID" value="GAG35432.1"/>
    <property type="molecule type" value="Genomic_DNA"/>
</dbReference>
<sequence length="94" mass="10998">MFDRDFLLSFGAVIFFTTMLIIKDKHKTKRVLDLVRNPLFTINILIVIIFSYYMLNSNEDTEENKRKKDSTKSALLGLLIALMAHVEMKIAPFW</sequence>
<proteinExistence type="predicted"/>
<organism evidence="2">
    <name type="scientific">marine sediment metagenome</name>
    <dbReference type="NCBI Taxonomy" id="412755"/>
    <lineage>
        <taxon>unclassified sequences</taxon>
        <taxon>metagenomes</taxon>
        <taxon>ecological metagenomes</taxon>
    </lineage>
</organism>
<protein>
    <submittedName>
        <fullName evidence="2">Uncharacterized protein</fullName>
    </submittedName>
</protein>
<gene>
    <name evidence="2" type="ORF">S01H1_63420</name>
</gene>
<name>X0XJB3_9ZZZZ</name>
<evidence type="ECO:0000256" key="1">
    <source>
        <dbReference type="SAM" id="Phobius"/>
    </source>
</evidence>
<feature type="transmembrane region" description="Helical" evidence="1">
    <location>
        <begin position="6"/>
        <end position="22"/>
    </location>
</feature>
<comment type="caution">
    <text evidence="2">The sequence shown here is derived from an EMBL/GenBank/DDBJ whole genome shotgun (WGS) entry which is preliminary data.</text>
</comment>
<dbReference type="AlphaFoldDB" id="X0XJB3"/>
<keyword evidence="1" id="KW-0472">Membrane</keyword>
<evidence type="ECO:0000313" key="2">
    <source>
        <dbReference type="EMBL" id="GAG35432.1"/>
    </source>
</evidence>
<reference evidence="2" key="1">
    <citation type="journal article" date="2014" name="Front. Microbiol.">
        <title>High frequency of phylogenetically diverse reductive dehalogenase-homologous genes in deep subseafloor sedimentary metagenomes.</title>
        <authorList>
            <person name="Kawai M."/>
            <person name="Futagami T."/>
            <person name="Toyoda A."/>
            <person name="Takaki Y."/>
            <person name="Nishi S."/>
            <person name="Hori S."/>
            <person name="Arai W."/>
            <person name="Tsubouchi T."/>
            <person name="Morono Y."/>
            <person name="Uchiyama I."/>
            <person name="Ito T."/>
            <person name="Fujiyama A."/>
            <person name="Inagaki F."/>
            <person name="Takami H."/>
        </authorList>
    </citation>
    <scope>NUCLEOTIDE SEQUENCE</scope>
    <source>
        <strain evidence="2">Expedition CK06-06</strain>
    </source>
</reference>
<keyword evidence="1" id="KW-0812">Transmembrane</keyword>
<feature type="non-terminal residue" evidence="2">
    <location>
        <position position="94"/>
    </location>
</feature>
<keyword evidence="1" id="KW-1133">Transmembrane helix</keyword>
<accession>X0XJB3</accession>